<comment type="caution">
    <text evidence="3">The sequence shown here is derived from an EMBL/GenBank/DDBJ whole genome shotgun (WGS) entry which is preliminary data.</text>
</comment>
<dbReference type="PRINTS" id="PR00080">
    <property type="entry name" value="SDRFAMILY"/>
</dbReference>
<gene>
    <name evidence="3" type="ORF">FNYG_15617</name>
</gene>
<dbReference type="EMBL" id="MTQA01000617">
    <property type="protein sequence ID" value="PNP54674.1"/>
    <property type="molecule type" value="Genomic_DNA"/>
</dbReference>
<dbReference type="Proteomes" id="UP000236664">
    <property type="component" value="Unassembled WGS sequence"/>
</dbReference>
<organism evidence="3 4">
    <name type="scientific">Gibberella nygamai</name>
    <name type="common">Bean root rot disease fungus</name>
    <name type="synonym">Fusarium nygamai</name>
    <dbReference type="NCBI Taxonomy" id="42673"/>
    <lineage>
        <taxon>Eukaryota</taxon>
        <taxon>Fungi</taxon>
        <taxon>Dikarya</taxon>
        <taxon>Ascomycota</taxon>
        <taxon>Pezizomycotina</taxon>
        <taxon>Sordariomycetes</taxon>
        <taxon>Hypocreomycetidae</taxon>
        <taxon>Hypocreales</taxon>
        <taxon>Nectriaceae</taxon>
        <taxon>Fusarium</taxon>
        <taxon>Fusarium fujikuroi species complex</taxon>
    </lineage>
</organism>
<dbReference type="PANTHER" id="PTHR48107">
    <property type="entry name" value="NADPH-DEPENDENT ALDEHYDE REDUCTASE-LIKE PROTEIN, CHLOROPLASTIC-RELATED"/>
    <property type="match status" value="1"/>
</dbReference>
<reference evidence="3 4" key="1">
    <citation type="submission" date="2017-06" db="EMBL/GenBank/DDBJ databases">
        <title>Genome of Fusarium nygamai isolate CS10214.</title>
        <authorList>
            <person name="Gardiner D.M."/>
            <person name="Obanor F."/>
            <person name="Kazan K."/>
        </authorList>
    </citation>
    <scope>NUCLEOTIDE SEQUENCE [LARGE SCALE GENOMIC DNA]</scope>
    <source>
        <strain evidence="3 4">CS10214</strain>
    </source>
</reference>
<dbReference type="PANTHER" id="PTHR48107:SF16">
    <property type="entry name" value="NADPH-DEPENDENT ALDEHYDE REDUCTASE 1, CHLOROPLASTIC"/>
    <property type="match status" value="1"/>
</dbReference>
<sequence length="278" mass="29193">MSTPPSPDAPWSLAGKTAIVTGGSRGIGQAISLHFARKGISKLAITYASNVKAAEATLEQLRGLGVRDVVAVQADALDPEFGSKIISEVLEKFGTNVIDILVNNAVVADQSKLLPIKDTTLENFLEIMQGNVYAPLSLTTKVLGHLPEYGGRVVNISSVLAYQGNSDPAMTYGASKATLQAYTRSLADSFGKSTRATFNSVIVGLTATDSIKTTRETNLVPESFFEAQIADTTAADRIAVPDDIAYIVGFLSSEEGRWVNGAAVSANGGNKLVMPALG</sequence>
<comment type="similarity">
    <text evidence="1">Belongs to the short-chain dehydrogenases/reductases (SDR) family.</text>
</comment>
<dbReference type="Gene3D" id="3.40.50.720">
    <property type="entry name" value="NAD(P)-binding Rossmann-like Domain"/>
    <property type="match status" value="1"/>
</dbReference>
<dbReference type="InterPro" id="IPR036291">
    <property type="entry name" value="NAD(P)-bd_dom_sf"/>
</dbReference>
<proteinExistence type="inferred from homology"/>
<evidence type="ECO:0000313" key="3">
    <source>
        <dbReference type="EMBL" id="PNP54674.1"/>
    </source>
</evidence>
<accession>A0A2K0UA81</accession>
<name>A0A2K0UA81_GIBNY</name>
<dbReference type="Pfam" id="PF13561">
    <property type="entry name" value="adh_short_C2"/>
    <property type="match status" value="1"/>
</dbReference>
<evidence type="ECO:0000256" key="1">
    <source>
        <dbReference type="ARBA" id="ARBA00006484"/>
    </source>
</evidence>
<dbReference type="InterPro" id="IPR002347">
    <property type="entry name" value="SDR_fam"/>
</dbReference>
<evidence type="ECO:0000313" key="4">
    <source>
        <dbReference type="Proteomes" id="UP000236664"/>
    </source>
</evidence>
<dbReference type="PRINTS" id="PR00081">
    <property type="entry name" value="GDHRDH"/>
</dbReference>
<protein>
    <submittedName>
        <fullName evidence="3">Uncharacterized protein</fullName>
    </submittedName>
</protein>
<keyword evidence="2" id="KW-0560">Oxidoreductase</keyword>
<dbReference type="AlphaFoldDB" id="A0A2K0UA81"/>
<dbReference type="GO" id="GO:0016614">
    <property type="term" value="F:oxidoreductase activity, acting on CH-OH group of donors"/>
    <property type="evidence" value="ECO:0007669"/>
    <property type="project" value="UniProtKB-ARBA"/>
</dbReference>
<dbReference type="OrthoDB" id="47007at2759"/>
<keyword evidence="4" id="KW-1185">Reference proteome</keyword>
<evidence type="ECO:0000256" key="2">
    <source>
        <dbReference type="ARBA" id="ARBA00023002"/>
    </source>
</evidence>
<dbReference type="STRING" id="42673.A0A2K0UA81"/>
<dbReference type="SUPFAM" id="SSF51735">
    <property type="entry name" value="NAD(P)-binding Rossmann-fold domains"/>
    <property type="match status" value="1"/>
</dbReference>